<evidence type="ECO:0000256" key="2">
    <source>
        <dbReference type="ARBA" id="ARBA00013025"/>
    </source>
</evidence>
<feature type="domain" description="Mur ligase C-terminal" evidence="11">
    <location>
        <begin position="299"/>
        <end position="416"/>
    </location>
</feature>
<gene>
    <name evidence="13" type="ORF">ACGTZG_10985</name>
</gene>
<dbReference type="EC" id="6.3.2.17" evidence="2"/>
<evidence type="ECO:0000256" key="8">
    <source>
        <dbReference type="ARBA" id="ARBA00030592"/>
    </source>
</evidence>
<dbReference type="EMBL" id="JBIEKR010000009">
    <property type="protein sequence ID" value="MFG6273712.1"/>
    <property type="molecule type" value="Genomic_DNA"/>
</dbReference>
<dbReference type="SUPFAM" id="SSF53623">
    <property type="entry name" value="MurD-like peptide ligases, catalytic domain"/>
    <property type="match status" value="1"/>
</dbReference>
<evidence type="ECO:0000256" key="3">
    <source>
        <dbReference type="ARBA" id="ARBA00022598"/>
    </source>
</evidence>
<feature type="domain" description="Mur ligase central" evidence="12">
    <location>
        <begin position="44"/>
        <end position="271"/>
    </location>
</feature>
<keyword evidence="14" id="KW-1185">Reference proteome</keyword>
<dbReference type="InterPro" id="IPR004101">
    <property type="entry name" value="Mur_ligase_C"/>
</dbReference>
<protein>
    <recommendedName>
        <fullName evidence="2">tetrahydrofolate synthase</fullName>
        <ecNumber evidence="2">6.3.2.17</ecNumber>
    </recommendedName>
    <alternativeName>
        <fullName evidence="8">Tetrahydrofolylpolyglutamate synthase</fullName>
    </alternativeName>
</protein>
<dbReference type="Pfam" id="PF02875">
    <property type="entry name" value="Mur_ligase_C"/>
    <property type="match status" value="1"/>
</dbReference>
<dbReference type="GO" id="GO:0016874">
    <property type="term" value="F:ligase activity"/>
    <property type="evidence" value="ECO:0007669"/>
    <property type="project" value="UniProtKB-KW"/>
</dbReference>
<evidence type="ECO:0000256" key="6">
    <source>
        <dbReference type="ARBA" id="ARBA00022840"/>
    </source>
</evidence>
<dbReference type="InterPro" id="IPR001645">
    <property type="entry name" value="Folylpolyglutamate_synth"/>
</dbReference>
<evidence type="ECO:0000313" key="14">
    <source>
        <dbReference type="Proteomes" id="UP001605989"/>
    </source>
</evidence>
<evidence type="ECO:0000256" key="4">
    <source>
        <dbReference type="ARBA" id="ARBA00022723"/>
    </source>
</evidence>
<sequence>MTYEEAIDYIQHASVFGVQLGLGRIQELLNRLGNPQKKYKTIHVTGTNGKGSVTAMIASALCEAGFRTGRYTSPHLEEYTERIHINGDDISRADFATAVAAVREKVEAMAAEGLERPTEFEMITAAAFWHFAKAGVEYAVIEVGLGGLLDSTNVIIPEVSVITNVAMDHMKYCGNTIEEIATQKAGIIKEGVPVVTTAEEPALSVIARTAYHKHSRLYAYKHSFDVIGNAGPEDPAAGQMVTVREPYGFAITTTLPLLGKHQRVNCGAAAMTLLLLARHEKRLTRTAIEQGLHHVKWPGRFQVLRAGETDVVIDGAHNPAGIDTFCQTYSDVFGDRKRVFLFSVLADKDYTQMVHELFHDDDYVVCAPAPTPRTSDPEEMAKILPCRADWADSIVHGLDKAFAAVQEGQVLCIVGSLYIQGEVRQYMRNTYHIDV</sequence>
<comment type="caution">
    <text evidence="13">The sequence shown here is derived from an EMBL/GenBank/DDBJ whole genome shotgun (WGS) entry which is preliminary data.</text>
</comment>
<dbReference type="NCBIfam" id="TIGR01499">
    <property type="entry name" value="folC"/>
    <property type="match status" value="1"/>
</dbReference>
<dbReference type="PROSITE" id="PS01012">
    <property type="entry name" value="FOLYLPOLYGLU_SYNT_2"/>
    <property type="match status" value="1"/>
</dbReference>
<proteinExistence type="inferred from homology"/>
<evidence type="ECO:0000259" key="12">
    <source>
        <dbReference type="Pfam" id="PF08245"/>
    </source>
</evidence>
<evidence type="ECO:0000256" key="7">
    <source>
        <dbReference type="ARBA" id="ARBA00022842"/>
    </source>
</evidence>
<dbReference type="Gene3D" id="3.40.1190.10">
    <property type="entry name" value="Mur-like, catalytic domain"/>
    <property type="match status" value="1"/>
</dbReference>
<keyword evidence="4" id="KW-0479">Metal-binding</keyword>
<comment type="similarity">
    <text evidence="1 10">Belongs to the folylpolyglutamate synthase family.</text>
</comment>
<accession>A0ABW7DQS0</accession>
<evidence type="ECO:0000256" key="9">
    <source>
        <dbReference type="ARBA" id="ARBA00047493"/>
    </source>
</evidence>
<comment type="catalytic activity">
    <reaction evidence="9">
        <text>(6S)-5,6,7,8-tetrahydrofolyl-(gamma-L-Glu)(n) + L-glutamate + ATP = (6S)-5,6,7,8-tetrahydrofolyl-(gamma-L-Glu)(n+1) + ADP + phosphate + H(+)</text>
        <dbReference type="Rhea" id="RHEA:10580"/>
        <dbReference type="Rhea" id="RHEA-COMP:14738"/>
        <dbReference type="Rhea" id="RHEA-COMP:14740"/>
        <dbReference type="ChEBI" id="CHEBI:15378"/>
        <dbReference type="ChEBI" id="CHEBI:29985"/>
        <dbReference type="ChEBI" id="CHEBI:30616"/>
        <dbReference type="ChEBI" id="CHEBI:43474"/>
        <dbReference type="ChEBI" id="CHEBI:141005"/>
        <dbReference type="ChEBI" id="CHEBI:456216"/>
        <dbReference type="EC" id="6.3.2.17"/>
    </reaction>
</comment>
<dbReference type="RefSeq" id="WP_257536599.1">
    <property type="nucleotide sequence ID" value="NZ_CP011940.1"/>
</dbReference>
<keyword evidence="6 10" id="KW-0067">ATP-binding</keyword>
<dbReference type="InterPro" id="IPR013221">
    <property type="entry name" value="Mur_ligase_cen"/>
</dbReference>
<dbReference type="InterPro" id="IPR036615">
    <property type="entry name" value="Mur_ligase_C_dom_sf"/>
</dbReference>
<dbReference type="Pfam" id="PF08245">
    <property type="entry name" value="Mur_ligase_M"/>
    <property type="match status" value="1"/>
</dbReference>
<evidence type="ECO:0000259" key="11">
    <source>
        <dbReference type="Pfam" id="PF02875"/>
    </source>
</evidence>
<keyword evidence="3 10" id="KW-0436">Ligase</keyword>
<reference evidence="13 14" key="1">
    <citation type="submission" date="2024-10" db="EMBL/GenBank/DDBJ databases">
        <authorList>
            <person name="Sang B.-I."/>
            <person name="Prabhaharan D."/>
        </authorList>
    </citation>
    <scope>NUCLEOTIDE SEQUENCE [LARGE SCALE GENOMIC DNA]</scope>
    <source>
        <strain evidence="13 14">MH</strain>
    </source>
</reference>
<keyword evidence="5 10" id="KW-0547">Nucleotide-binding</keyword>
<keyword evidence="7" id="KW-0460">Magnesium</keyword>
<evidence type="ECO:0000256" key="5">
    <source>
        <dbReference type="ARBA" id="ARBA00022741"/>
    </source>
</evidence>
<dbReference type="Gene3D" id="3.90.190.20">
    <property type="entry name" value="Mur ligase, C-terminal domain"/>
    <property type="match status" value="1"/>
</dbReference>
<organism evidence="13 14">
    <name type="scientific">Megasphaera hexanoica</name>
    <dbReference type="NCBI Taxonomy" id="1675036"/>
    <lineage>
        <taxon>Bacteria</taxon>
        <taxon>Bacillati</taxon>
        <taxon>Bacillota</taxon>
        <taxon>Negativicutes</taxon>
        <taxon>Veillonellales</taxon>
        <taxon>Veillonellaceae</taxon>
        <taxon>Megasphaera</taxon>
    </lineage>
</organism>
<evidence type="ECO:0000313" key="13">
    <source>
        <dbReference type="EMBL" id="MFG6273712.1"/>
    </source>
</evidence>
<dbReference type="PANTHER" id="PTHR11136">
    <property type="entry name" value="FOLYLPOLYGLUTAMATE SYNTHASE-RELATED"/>
    <property type="match status" value="1"/>
</dbReference>
<dbReference type="PANTHER" id="PTHR11136:SF0">
    <property type="entry name" value="DIHYDROFOLATE SYNTHETASE-RELATED"/>
    <property type="match status" value="1"/>
</dbReference>
<dbReference type="SUPFAM" id="SSF53244">
    <property type="entry name" value="MurD-like peptide ligases, peptide-binding domain"/>
    <property type="match status" value="1"/>
</dbReference>
<dbReference type="Proteomes" id="UP001605989">
    <property type="component" value="Unassembled WGS sequence"/>
</dbReference>
<name>A0ABW7DQS0_9FIRM</name>
<dbReference type="PIRSF" id="PIRSF001563">
    <property type="entry name" value="Folylpolyglu_synth"/>
    <property type="match status" value="1"/>
</dbReference>
<evidence type="ECO:0000256" key="10">
    <source>
        <dbReference type="PIRNR" id="PIRNR001563"/>
    </source>
</evidence>
<evidence type="ECO:0000256" key="1">
    <source>
        <dbReference type="ARBA" id="ARBA00008276"/>
    </source>
</evidence>
<dbReference type="InterPro" id="IPR036565">
    <property type="entry name" value="Mur-like_cat_sf"/>
</dbReference>
<dbReference type="InterPro" id="IPR018109">
    <property type="entry name" value="Folylpolyglutamate_synth_CS"/>
</dbReference>